<evidence type="ECO:0000313" key="2">
    <source>
        <dbReference type="EMBL" id="KIK05126.1"/>
    </source>
</evidence>
<feature type="compositionally biased region" description="Low complexity" evidence="1">
    <location>
        <begin position="31"/>
        <end position="41"/>
    </location>
</feature>
<dbReference type="EMBL" id="KN838563">
    <property type="protein sequence ID" value="KIK05126.1"/>
    <property type="molecule type" value="Genomic_DNA"/>
</dbReference>
<protein>
    <submittedName>
        <fullName evidence="2">Uncharacterized protein</fullName>
    </submittedName>
</protein>
<dbReference type="HOGENOM" id="CLU_069852_0_0_1"/>
<accession>A0A0C9XJA8</accession>
<evidence type="ECO:0000256" key="1">
    <source>
        <dbReference type="SAM" id="MobiDB-lite"/>
    </source>
</evidence>
<gene>
    <name evidence="2" type="ORF">K443DRAFT_4127</name>
</gene>
<dbReference type="AlphaFoldDB" id="A0A0C9XJA8"/>
<reference evidence="3" key="2">
    <citation type="submission" date="2015-01" db="EMBL/GenBank/DDBJ databases">
        <title>Evolutionary Origins and Diversification of the Mycorrhizal Mutualists.</title>
        <authorList>
            <consortium name="DOE Joint Genome Institute"/>
            <consortium name="Mycorrhizal Genomics Consortium"/>
            <person name="Kohler A."/>
            <person name="Kuo A."/>
            <person name="Nagy L.G."/>
            <person name="Floudas D."/>
            <person name="Copeland A."/>
            <person name="Barry K.W."/>
            <person name="Cichocki N."/>
            <person name="Veneault-Fourrey C."/>
            <person name="LaButti K."/>
            <person name="Lindquist E.A."/>
            <person name="Lipzen A."/>
            <person name="Lundell T."/>
            <person name="Morin E."/>
            <person name="Murat C."/>
            <person name="Riley R."/>
            <person name="Ohm R."/>
            <person name="Sun H."/>
            <person name="Tunlid A."/>
            <person name="Henrissat B."/>
            <person name="Grigoriev I.V."/>
            <person name="Hibbett D.S."/>
            <person name="Martin F."/>
        </authorList>
    </citation>
    <scope>NUCLEOTIDE SEQUENCE [LARGE SCALE GENOMIC DNA]</scope>
    <source>
        <strain evidence="3">LaAM-08-1</strain>
    </source>
</reference>
<sequence length="320" mass="35465">MHHIRVLRKSTCDNDEYRLLTEVHPSHRRSVSASSGMSISSLDVPPNSGGEGSDVDQMGGVSDDAGELAERRGLAEKSKALLRYGMKSTKVKPLAKIVPTTSVPTFVSPIPGSRRQFKRKEDVRLSDLPRDLQHDFDAVFSPQLREHLGYSETPWDPPTKTAVVDLWKQAFPTVPLQNDGFLYHVVTKLIDDRVSSWRNKFAKGAVDYLSKVLFPQLPENTKEHRAVWCTWAISGSDRQQPYYYLAYEDAEEGSGGDPVTKGIFQSAIVSAVLGLHFSSISQISPAVRSTNKPIGALVLTIQAVSFLNVPFPHVSHDLLD</sequence>
<dbReference type="Proteomes" id="UP000054477">
    <property type="component" value="Unassembled WGS sequence"/>
</dbReference>
<keyword evidence="3" id="KW-1185">Reference proteome</keyword>
<name>A0A0C9XJA8_9AGAR</name>
<feature type="region of interest" description="Disordered" evidence="1">
    <location>
        <begin position="25"/>
        <end position="68"/>
    </location>
</feature>
<evidence type="ECO:0000313" key="3">
    <source>
        <dbReference type="Proteomes" id="UP000054477"/>
    </source>
</evidence>
<organism evidence="2 3">
    <name type="scientific">Laccaria amethystina LaAM-08-1</name>
    <dbReference type="NCBI Taxonomy" id="1095629"/>
    <lineage>
        <taxon>Eukaryota</taxon>
        <taxon>Fungi</taxon>
        <taxon>Dikarya</taxon>
        <taxon>Basidiomycota</taxon>
        <taxon>Agaricomycotina</taxon>
        <taxon>Agaricomycetes</taxon>
        <taxon>Agaricomycetidae</taxon>
        <taxon>Agaricales</taxon>
        <taxon>Agaricineae</taxon>
        <taxon>Hydnangiaceae</taxon>
        <taxon>Laccaria</taxon>
    </lineage>
</organism>
<reference evidence="2 3" key="1">
    <citation type="submission" date="2014-04" db="EMBL/GenBank/DDBJ databases">
        <authorList>
            <consortium name="DOE Joint Genome Institute"/>
            <person name="Kuo A."/>
            <person name="Kohler A."/>
            <person name="Nagy L.G."/>
            <person name="Floudas D."/>
            <person name="Copeland A."/>
            <person name="Barry K.W."/>
            <person name="Cichocki N."/>
            <person name="Veneault-Fourrey C."/>
            <person name="LaButti K."/>
            <person name="Lindquist E.A."/>
            <person name="Lipzen A."/>
            <person name="Lundell T."/>
            <person name="Morin E."/>
            <person name="Murat C."/>
            <person name="Sun H."/>
            <person name="Tunlid A."/>
            <person name="Henrissat B."/>
            <person name="Grigoriev I.V."/>
            <person name="Hibbett D.S."/>
            <person name="Martin F."/>
            <person name="Nordberg H.P."/>
            <person name="Cantor M.N."/>
            <person name="Hua S.X."/>
        </authorList>
    </citation>
    <scope>NUCLEOTIDE SEQUENCE [LARGE SCALE GENOMIC DNA]</scope>
    <source>
        <strain evidence="2 3">LaAM-08-1</strain>
    </source>
</reference>
<proteinExistence type="predicted"/>
<dbReference type="OrthoDB" id="3256015at2759"/>